<keyword evidence="2" id="KW-1185">Reference proteome</keyword>
<dbReference type="AlphaFoldDB" id="A0A4Y9ZN72"/>
<reference evidence="1 2" key="1">
    <citation type="submission" date="2019-02" db="EMBL/GenBank/DDBJ databases">
        <title>Genome sequencing of the rare red list fungi Hericium alpestre (H. flagellum).</title>
        <authorList>
            <person name="Buettner E."/>
            <person name="Kellner H."/>
        </authorList>
    </citation>
    <scope>NUCLEOTIDE SEQUENCE [LARGE SCALE GENOMIC DNA]</scope>
    <source>
        <strain evidence="1 2">DSM 108284</strain>
    </source>
</reference>
<proteinExistence type="predicted"/>
<comment type="caution">
    <text evidence="1">The sequence shown here is derived from an EMBL/GenBank/DDBJ whole genome shotgun (WGS) entry which is preliminary data.</text>
</comment>
<evidence type="ECO:0000313" key="2">
    <source>
        <dbReference type="Proteomes" id="UP000298061"/>
    </source>
</evidence>
<evidence type="ECO:0000313" key="1">
    <source>
        <dbReference type="EMBL" id="TFY74968.1"/>
    </source>
</evidence>
<dbReference type="Proteomes" id="UP000298061">
    <property type="component" value="Unassembled WGS sequence"/>
</dbReference>
<name>A0A4Y9ZN72_9AGAM</name>
<gene>
    <name evidence="1" type="ORF">EWM64_g9044</name>
</gene>
<organism evidence="1 2">
    <name type="scientific">Hericium alpestre</name>
    <dbReference type="NCBI Taxonomy" id="135208"/>
    <lineage>
        <taxon>Eukaryota</taxon>
        <taxon>Fungi</taxon>
        <taxon>Dikarya</taxon>
        <taxon>Basidiomycota</taxon>
        <taxon>Agaricomycotina</taxon>
        <taxon>Agaricomycetes</taxon>
        <taxon>Russulales</taxon>
        <taxon>Hericiaceae</taxon>
        <taxon>Hericium</taxon>
    </lineage>
</organism>
<protein>
    <submittedName>
        <fullName evidence="1">Uncharacterized protein</fullName>
    </submittedName>
</protein>
<dbReference type="EMBL" id="SFCI01001782">
    <property type="protein sequence ID" value="TFY74968.1"/>
    <property type="molecule type" value="Genomic_DNA"/>
</dbReference>
<accession>A0A4Y9ZN72</accession>
<dbReference type="OrthoDB" id="2588098at2759"/>
<sequence>MEDCVYFSLTCRHWNIGRRHIERRIRQYVIEISGSWAGDRLVIVGEGVYWQQLPEGLLTESDKEKLGVDWGSQGACEGQQDLYIASGSESDFIPASNSDSELVRWDVRRQLGLNFVDFTDESFLPTALWDDLRLLDRLLGPNFLQVPKFKPLVLRNLTKHVYVREDAVRQFEVQNGDMLEELRRHFNLGHVVFMRIFPWDDDELRCEWAGDRFDLASLADVTEEVDGQTEGWKDITEEVINEMRDIWLRPDV</sequence>